<evidence type="ECO:0000313" key="5">
    <source>
        <dbReference type="EMBL" id="MEQ2520592.1"/>
    </source>
</evidence>
<dbReference type="PANTHER" id="PTHR33392:SF6">
    <property type="entry name" value="POLYISOPRENYL-TEICHOIC ACID--PEPTIDOGLYCAN TEICHOIC ACID TRANSFERASE TAGU"/>
    <property type="match status" value="1"/>
</dbReference>
<feature type="compositionally biased region" description="Low complexity" evidence="2">
    <location>
        <begin position="43"/>
        <end position="64"/>
    </location>
</feature>
<gene>
    <name evidence="5" type="ORF">WMO24_09155</name>
</gene>
<organism evidence="5 6">
    <name type="scientific">Ruthenibacterium intestinale</name>
    <dbReference type="NCBI Taxonomy" id="3133163"/>
    <lineage>
        <taxon>Bacteria</taxon>
        <taxon>Bacillati</taxon>
        <taxon>Bacillota</taxon>
        <taxon>Clostridia</taxon>
        <taxon>Eubacteriales</taxon>
        <taxon>Oscillospiraceae</taxon>
        <taxon>Ruthenibacterium</taxon>
    </lineage>
</organism>
<keyword evidence="3" id="KW-0472">Membrane</keyword>
<dbReference type="Proteomes" id="UP001477672">
    <property type="component" value="Unassembled WGS sequence"/>
</dbReference>
<reference evidence="5 6" key="1">
    <citation type="submission" date="2024-03" db="EMBL/GenBank/DDBJ databases">
        <title>Human intestinal bacterial collection.</title>
        <authorList>
            <person name="Pauvert C."/>
            <person name="Hitch T.C.A."/>
            <person name="Clavel T."/>
        </authorList>
    </citation>
    <scope>NUCLEOTIDE SEQUENCE [LARGE SCALE GENOMIC DNA]</scope>
    <source>
        <strain evidence="5 6">CLA-JM-H11</strain>
    </source>
</reference>
<evidence type="ECO:0000256" key="2">
    <source>
        <dbReference type="SAM" id="MobiDB-lite"/>
    </source>
</evidence>
<evidence type="ECO:0000313" key="6">
    <source>
        <dbReference type="Proteomes" id="UP001477672"/>
    </source>
</evidence>
<keyword evidence="6" id="KW-1185">Reference proteome</keyword>
<name>A0ABV1GG03_9FIRM</name>
<protein>
    <submittedName>
        <fullName evidence="5">LCP family protein</fullName>
    </submittedName>
</protein>
<comment type="similarity">
    <text evidence="1">Belongs to the LytR/CpsA/Psr (LCP) family.</text>
</comment>
<proteinExistence type="inferred from homology"/>
<feature type="compositionally biased region" description="Polar residues" evidence="2">
    <location>
        <begin position="1"/>
        <end position="12"/>
    </location>
</feature>
<sequence length="464" mass="51142">MRNTNRPRQINLSRAQRAPRRSSAASAASRKAYDQAAERPVHRSSAAPSAARSGASAAQRSRTAQPVRSNSARAADPHAPVTSRRRRKKGSTGKKVLAAFLVVVLMVTGALGAFYWYVADSLKPQESGSLTEEIATPPEYGKDLTNILVLGIDYDDNPEEEALGVQRSKNGNTDMILYVQFNKTENTVHMLQIPRDTYVGTDLPTGGTGRINALYAHGEDQENRVQNLAQVLYDQLNLPVDDYVVIDMQMLKGMMTALGDQFALEVYIPVTMEYNGSRLEQGYHWLQGEELEFFLRQRKDSSATPRGDLDRLNNQRYFYAALFKYMMTMSWQEMVKLMPVFLQYVETDISPLDCAALGVAALNVPAENILMGRLPVYGTQVKADGVNWVSGIAIQETADFLNEYFRPADAPVSAEELNIQLPAPVSEMGAVVDPEMSQMGTDGTVADYDETQDAVDSGSTQSAA</sequence>
<dbReference type="RefSeq" id="WP_349216133.1">
    <property type="nucleotide sequence ID" value="NZ_JBBMFA010000092.1"/>
</dbReference>
<feature type="compositionally biased region" description="Basic and acidic residues" evidence="2">
    <location>
        <begin position="31"/>
        <end position="41"/>
    </location>
</feature>
<feature type="compositionally biased region" description="Low complexity" evidence="2">
    <location>
        <begin position="13"/>
        <end position="30"/>
    </location>
</feature>
<dbReference type="EMBL" id="JBBMFA010000092">
    <property type="protein sequence ID" value="MEQ2520592.1"/>
    <property type="molecule type" value="Genomic_DNA"/>
</dbReference>
<feature type="region of interest" description="Disordered" evidence="2">
    <location>
        <begin position="437"/>
        <end position="464"/>
    </location>
</feature>
<evidence type="ECO:0000256" key="3">
    <source>
        <dbReference type="SAM" id="Phobius"/>
    </source>
</evidence>
<evidence type="ECO:0000256" key="1">
    <source>
        <dbReference type="ARBA" id="ARBA00006068"/>
    </source>
</evidence>
<keyword evidence="3" id="KW-0812">Transmembrane</keyword>
<feature type="region of interest" description="Disordered" evidence="2">
    <location>
        <begin position="1"/>
        <end position="90"/>
    </location>
</feature>
<dbReference type="Pfam" id="PF03816">
    <property type="entry name" value="LytR_cpsA_psr"/>
    <property type="match status" value="1"/>
</dbReference>
<keyword evidence="3" id="KW-1133">Transmembrane helix</keyword>
<dbReference type="PANTHER" id="PTHR33392">
    <property type="entry name" value="POLYISOPRENYL-TEICHOIC ACID--PEPTIDOGLYCAN TEICHOIC ACID TRANSFERASE TAGU"/>
    <property type="match status" value="1"/>
</dbReference>
<evidence type="ECO:0000259" key="4">
    <source>
        <dbReference type="Pfam" id="PF03816"/>
    </source>
</evidence>
<feature type="domain" description="Cell envelope-related transcriptional attenuator" evidence="4">
    <location>
        <begin position="172"/>
        <end position="326"/>
    </location>
</feature>
<dbReference type="InterPro" id="IPR004474">
    <property type="entry name" value="LytR_CpsA_psr"/>
</dbReference>
<dbReference type="InterPro" id="IPR050922">
    <property type="entry name" value="LytR/CpsA/Psr_CW_biosynth"/>
</dbReference>
<dbReference type="Gene3D" id="3.40.630.190">
    <property type="entry name" value="LCP protein"/>
    <property type="match status" value="1"/>
</dbReference>
<feature type="transmembrane region" description="Helical" evidence="3">
    <location>
        <begin position="96"/>
        <end position="118"/>
    </location>
</feature>
<dbReference type="NCBIfam" id="TIGR00350">
    <property type="entry name" value="lytR_cpsA_psr"/>
    <property type="match status" value="1"/>
</dbReference>
<accession>A0ABV1GG03</accession>
<comment type="caution">
    <text evidence="5">The sequence shown here is derived from an EMBL/GenBank/DDBJ whole genome shotgun (WGS) entry which is preliminary data.</text>
</comment>